<dbReference type="PANTHER" id="PTHR32481:SF0">
    <property type="entry name" value="AMINOPEPTIDASE YPDE-RELATED"/>
    <property type="match status" value="1"/>
</dbReference>
<dbReference type="SUPFAM" id="SSF101821">
    <property type="entry name" value="Aminopeptidase/glucanase lid domain"/>
    <property type="match status" value="1"/>
</dbReference>
<gene>
    <name evidence="3" type="ORF">S06H3_32862</name>
</gene>
<dbReference type="InterPro" id="IPR008007">
    <property type="entry name" value="Peptidase_M42"/>
</dbReference>
<dbReference type="InterPro" id="IPR051464">
    <property type="entry name" value="Peptidase_M42_aminopept"/>
</dbReference>
<organism evidence="3">
    <name type="scientific">marine sediment metagenome</name>
    <dbReference type="NCBI Taxonomy" id="412755"/>
    <lineage>
        <taxon>unclassified sequences</taxon>
        <taxon>metagenomes</taxon>
        <taxon>ecological metagenomes</taxon>
    </lineage>
</organism>
<dbReference type="EMBL" id="BARV01019566">
    <property type="protein sequence ID" value="GAI18720.1"/>
    <property type="molecule type" value="Genomic_DNA"/>
</dbReference>
<dbReference type="Gene3D" id="3.40.630.10">
    <property type="entry name" value="Zn peptidases"/>
    <property type="match status" value="1"/>
</dbReference>
<name>X1MVI7_9ZZZZ</name>
<dbReference type="GO" id="GO:0016787">
    <property type="term" value="F:hydrolase activity"/>
    <property type="evidence" value="ECO:0007669"/>
    <property type="project" value="UniProtKB-KW"/>
</dbReference>
<protein>
    <recommendedName>
        <fullName evidence="4">Peptidase M42 family protein</fullName>
    </recommendedName>
</protein>
<sequence>VKVICGNNKIVDGIIGIKAHHLTLIEERSKVVGIDKIYIDIGCANRDEVLNTGIDIGSPIVYNKDFFNNGPIVFSPALDNRGGCLILLELLRRLSDKNLNCSLALVATVLEEYNLRGVLPAAREIDPDFAIALDVAISCDTPDLDKTEIRLGKGPVVSRYSFHGRGTLGGVIPNPKLLKFVEDTALRANIHIQKNVFYGGLTDASFLFLENKGIPAIELGFPARYTHSTYEACNINDVEALIILLEKLILNTDSTIDFSRG</sequence>
<reference evidence="3" key="1">
    <citation type="journal article" date="2014" name="Front. Microbiol.">
        <title>High frequency of phylogenetically diverse reductive dehalogenase-homologous genes in deep subseafloor sedimentary metagenomes.</title>
        <authorList>
            <person name="Kawai M."/>
            <person name="Futagami T."/>
            <person name="Toyoda A."/>
            <person name="Takaki Y."/>
            <person name="Nishi S."/>
            <person name="Hori S."/>
            <person name="Arai W."/>
            <person name="Tsubouchi T."/>
            <person name="Morono Y."/>
            <person name="Uchiyama I."/>
            <person name="Ito T."/>
            <person name="Fujiyama A."/>
            <person name="Inagaki F."/>
            <person name="Takami H."/>
        </authorList>
    </citation>
    <scope>NUCLEOTIDE SEQUENCE</scope>
    <source>
        <strain evidence="3">Expedition CK06-06</strain>
    </source>
</reference>
<comment type="caution">
    <text evidence="3">The sequence shown here is derived from an EMBL/GenBank/DDBJ whole genome shotgun (WGS) entry which is preliminary data.</text>
</comment>
<dbReference type="GO" id="GO:0046872">
    <property type="term" value="F:metal ion binding"/>
    <property type="evidence" value="ECO:0007669"/>
    <property type="project" value="UniProtKB-KW"/>
</dbReference>
<dbReference type="PANTHER" id="PTHR32481">
    <property type="entry name" value="AMINOPEPTIDASE"/>
    <property type="match status" value="1"/>
</dbReference>
<dbReference type="AlphaFoldDB" id="X1MVI7"/>
<dbReference type="Pfam" id="PF05343">
    <property type="entry name" value="Peptidase_M42"/>
    <property type="match status" value="1"/>
</dbReference>
<evidence type="ECO:0000313" key="3">
    <source>
        <dbReference type="EMBL" id="GAI18720.1"/>
    </source>
</evidence>
<evidence type="ECO:0000256" key="2">
    <source>
        <dbReference type="ARBA" id="ARBA00022801"/>
    </source>
</evidence>
<keyword evidence="2" id="KW-0378">Hydrolase</keyword>
<proteinExistence type="predicted"/>
<accession>X1MVI7</accession>
<keyword evidence="1" id="KW-0479">Metal-binding</keyword>
<evidence type="ECO:0008006" key="4">
    <source>
        <dbReference type="Google" id="ProtNLM"/>
    </source>
</evidence>
<feature type="non-terminal residue" evidence="3">
    <location>
        <position position="1"/>
    </location>
</feature>
<dbReference type="SUPFAM" id="SSF53187">
    <property type="entry name" value="Zn-dependent exopeptidases"/>
    <property type="match status" value="1"/>
</dbReference>
<evidence type="ECO:0000256" key="1">
    <source>
        <dbReference type="ARBA" id="ARBA00022723"/>
    </source>
</evidence>